<feature type="domain" description="Cytochrome b5 heme-binding" evidence="18">
    <location>
        <begin position="1"/>
        <end position="74"/>
    </location>
</feature>
<dbReference type="Proteomes" id="UP000762676">
    <property type="component" value="Unassembled WGS sequence"/>
</dbReference>
<dbReference type="PROSITE" id="PS50255">
    <property type="entry name" value="CYTOCHROME_B5_2"/>
    <property type="match status" value="1"/>
</dbReference>
<keyword evidence="4 17" id="KW-0812">Transmembrane</keyword>
<evidence type="ECO:0000256" key="2">
    <source>
        <dbReference type="ARBA" id="ARBA00005747"/>
    </source>
</evidence>
<keyword evidence="16" id="KW-0349">Heme</keyword>
<feature type="binding site" description="axial binding residue" evidence="16">
    <location>
        <position position="57"/>
    </location>
    <ligand>
        <name>heme</name>
        <dbReference type="ChEBI" id="CHEBI:30413"/>
    </ligand>
    <ligandPart>
        <name>Fe</name>
        <dbReference type="ChEBI" id="CHEBI:18248"/>
    </ligandPart>
</feature>
<keyword evidence="12 14" id="KW-0472">Membrane</keyword>
<keyword evidence="11 14" id="KW-0443">Lipid metabolism</keyword>
<evidence type="ECO:0000256" key="5">
    <source>
        <dbReference type="ARBA" id="ARBA00022723"/>
    </source>
</evidence>
<evidence type="ECO:0000256" key="13">
    <source>
        <dbReference type="ARBA" id="ARBA00023160"/>
    </source>
</evidence>
<feature type="binding site" evidence="15">
    <location>
        <position position="234"/>
    </location>
    <ligand>
        <name>Zn(2+)</name>
        <dbReference type="ChEBI" id="CHEBI:29105"/>
        <label>1</label>
    </ligand>
</feature>
<keyword evidence="5 14" id="KW-0479">Metal-binding</keyword>
<comment type="caution">
    <text evidence="19">The sequence shown here is derived from an EMBL/GenBank/DDBJ whole genome shotgun (WGS) entry which is preliminary data.</text>
</comment>
<keyword evidence="7 14" id="KW-0276">Fatty acid metabolism</keyword>
<comment type="function">
    <text evidence="14">Catalyzes stereospecific hydroxylation of free fatty acids at the C-2 position to produce (R)-2-hydroxy fatty acids, which are building blocks of sphingolipids and glycosphingolipids common in neural tissue and epidermis. Plays an essential role in the synthesis of galactosphingolipids of the myelin sheath. Responsible for the synthesis of sphingolipids and glycosphingolipids involved in the formation of epidermal lamellar bodies critical for skin permeability barrier. Participates in the synthesis of glycosphingolipids and a fraction of type II wax diesters in sebaceous gland, specifically regulating hair follicle homeostasis. Involved in the synthesis of sphingolipids of plasma membrane rafts, controlling lipid raft mobility and trafficking of raft-associated proteins.</text>
</comment>
<feature type="transmembrane region" description="Helical" evidence="17">
    <location>
        <begin position="252"/>
        <end position="269"/>
    </location>
</feature>
<evidence type="ECO:0000256" key="15">
    <source>
        <dbReference type="PIRSR" id="PIRSR005149-1"/>
    </source>
</evidence>
<protein>
    <recommendedName>
        <fullName evidence="14">Fatty acid 2-hydroxylase</fullName>
        <ecNumber evidence="14">1.-.-.-</ecNumber>
    </recommendedName>
</protein>
<sequence>MAATRKTSNARITLTRRNSVYDVTEFAARHPGGQDLLEKFNGQEVAAVMRDPGVHQHSKAAYTIMETYLVEDGQSRAQEKADQARKAQEFEGGLVSEDFDGCVDWSRPLLGQVGNLGDRYFEWTHQQVDRPIRLFHWDLVEMLTRAYWWMVPLMWCPVIAFMVTSSYSHLVAEPESWPSNSLLTRQYGPGSIPSLLAVGGLFWTLLEYVIHRWLFHLQPPASSRLLILLHFLFHGQHHKSPMDPMRLVFPPVPASLFAVSFHLMTGLVFPTGMARSVFAGIVAGYVTYDLTHYYLHHGGVPAIRYFRRLKTYHSLHHYRHQQLGFGISSSMWDYPFCTRIPEDSLSQKLE</sequence>
<evidence type="ECO:0000256" key="14">
    <source>
        <dbReference type="PIRNR" id="PIRNR005149"/>
    </source>
</evidence>
<dbReference type="GO" id="GO:0006633">
    <property type="term" value="P:fatty acid biosynthetic process"/>
    <property type="evidence" value="ECO:0007669"/>
    <property type="project" value="UniProtKB-KW"/>
</dbReference>
<feature type="binding site" evidence="15">
    <location>
        <position position="316"/>
    </location>
    <ligand>
        <name>Zn(2+)</name>
        <dbReference type="ChEBI" id="CHEBI:29105"/>
        <label>1</label>
    </ligand>
</feature>
<feature type="transmembrane region" description="Helical" evidence="17">
    <location>
        <begin position="146"/>
        <end position="167"/>
    </location>
</feature>
<feature type="binding site" evidence="15">
    <location>
        <position position="317"/>
    </location>
    <ligand>
        <name>Zn(2+)</name>
        <dbReference type="ChEBI" id="CHEBI:29105"/>
        <label>1</label>
    </ligand>
</feature>
<feature type="binding site" evidence="15">
    <location>
        <position position="238"/>
    </location>
    <ligand>
        <name>Zn(2+)</name>
        <dbReference type="ChEBI" id="CHEBI:29105"/>
        <label>1</label>
    </ligand>
</feature>
<proteinExistence type="inferred from homology"/>
<keyword evidence="8 15" id="KW-0862">Zinc</keyword>
<name>A0AAV4FGK0_9GAST</name>
<evidence type="ECO:0000256" key="11">
    <source>
        <dbReference type="ARBA" id="ARBA00023098"/>
    </source>
</evidence>
<evidence type="ECO:0000256" key="1">
    <source>
        <dbReference type="ARBA" id="ARBA00004477"/>
    </source>
</evidence>
<evidence type="ECO:0000256" key="16">
    <source>
        <dbReference type="PIRSR" id="PIRSR005149-50"/>
    </source>
</evidence>
<keyword evidence="6 14" id="KW-0256">Endoplasmic reticulum</keyword>
<keyword evidence="14 16" id="KW-0408">Iron</keyword>
<keyword evidence="9 17" id="KW-1133">Transmembrane helix</keyword>
<evidence type="ECO:0000256" key="6">
    <source>
        <dbReference type="ARBA" id="ARBA00022824"/>
    </source>
</evidence>
<evidence type="ECO:0000313" key="19">
    <source>
        <dbReference type="EMBL" id="GFR72026.1"/>
    </source>
</evidence>
<evidence type="ECO:0000256" key="4">
    <source>
        <dbReference type="ARBA" id="ARBA00022692"/>
    </source>
</evidence>
<evidence type="ECO:0000313" key="20">
    <source>
        <dbReference type="Proteomes" id="UP000762676"/>
    </source>
</evidence>
<comment type="subcellular location">
    <subcellularLocation>
        <location evidence="1">Endoplasmic reticulum membrane</location>
        <topology evidence="1">Multi-pass membrane protein</topology>
    </subcellularLocation>
</comment>
<keyword evidence="3 14" id="KW-0444">Lipid biosynthesis</keyword>
<dbReference type="GO" id="GO:0005789">
    <property type="term" value="C:endoplasmic reticulum membrane"/>
    <property type="evidence" value="ECO:0007669"/>
    <property type="project" value="UniProtKB-SubCell"/>
</dbReference>
<keyword evidence="13 14" id="KW-0275">Fatty acid biosynthesis</keyword>
<evidence type="ECO:0000259" key="18">
    <source>
        <dbReference type="PROSITE" id="PS50255"/>
    </source>
</evidence>
<accession>A0AAV4FGK0</accession>
<keyword evidence="10 14" id="KW-0560">Oxidoreductase</keyword>
<evidence type="ECO:0000256" key="10">
    <source>
        <dbReference type="ARBA" id="ARBA00023002"/>
    </source>
</evidence>
<dbReference type="PANTHER" id="PTHR12863">
    <property type="entry name" value="FATTY ACID HYDROXYLASE"/>
    <property type="match status" value="1"/>
</dbReference>
<evidence type="ECO:0000256" key="8">
    <source>
        <dbReference type="ARBA" id="ARBA00022833"/>
    </source>
</evidence>
<dbReference type="EMBL" id="BMAT01000729">
    <property type="protein sequence ID" value="GFR72026.1"/>
    <property type="molecule type" value="Genomic_DNA"/>
</dbReference>
<dbReference type="Pfam" id="PF04116">
    <property type="entry name" value="FA_hydroxylase"/>
    <property type="match status" value="1"/>
</dbReference>
<evidence type="ECO:0000256" key="17">
    <source>
        <dbReference type="SAM" id="Phobius"/>
    </source>
</evidence>
<dbReference type="AlphaFoldDB" id="A0AAV4FGK0"/>
<evidence type="ECO:0000256" key="3">
    <source>
        <dbReference type="ARBA" id="ARBA00022516"/>
    </source>
</evidence>
<dbReference type="InterPro" id="IPR006694">
    <property type="entry name" value="Fatty_acid_hydroxylase"/>
</dbReference>
<feature type="transmembrane region" description="Helical" evidence="17">
    <location>
        <begin position="187"/>
        <end position="206"/>
    </location>
</feature>
<comment type="similarity">
    <text evidence="2 14">Belongs to the sterol desaturase family. SCS7 subfamily.</text>
</comment>
<evidence type="ECO:0000256" key="12">
    <source>
        <dbReference type="ARBA" id="ARBA00023136"/>
    </source>
</evidence>
<feature type="binding site" description="axial binding residue" evidence="16">
    <location>
        <position position="30"/>
    </location>
    <ligand>
        <name>heme</name>
        <dbReference type="ChEBI" id="CHEBI:30413"/>
    </ligand>
    <ligandPart>
        <name>Fe</name>
        <dbReference type="ChEBI" id="CHEBI:18248"/>
    </ligandPart>
</feature>
<gene>
    <name evidence="19" type="ORF">ElyMa_000368200</name>
</gene>
<evidence type="ECO:0000256" key="7">
    <source>
        <dbReference type="ARBA" id="ARBA00022832"/>
    </source>
</evidence>
<keyword evidence="20" id="KW-1185">Reference proteome</keyword>
<comment type="cofactor">
    <cofactor evidence="14 15">
        <name>Zn(2+)</name>
        <dbReference type="ChEBI" id="CHEBI:29105"/>
    </cofactor>
    <text evidence="14 15">Binds 2 Zn(2+) ions per subunit that likely form a catalytic dimetal center.</text>
</comment>
<dbReference type="GO" id="GO:0080132">
    <property type="term" value="F:fatty acid 2-hydroxylase activity"/>
    <property type="evidence" value="ECO:0007669"/>
    <property type="project" value="InterPro"/>
</dbReference>
<dbReference type="PANTHER" id="PTHR12863:SF1">
    <property type="entry name" value="FATTY ACID 2-HYDROXYLASE"/>
    <property type="match status" value="1"/>
</dbReference>
<dbReference type="PIRSF" id="PIRSF005149">
    <property type="entry name" value="IPC-B_HD"/>
    <property type="match status" value="1"/>
</dbReference>
<dbReference type="GO" id="GO:0005506">
    <property type="term" value="F:iron ion binding"/>
    <property type="evidence" value="ECO:0007669"/>
    <property type="project" value="UniProtKB-UniRule"/>
</dbReference>
<dbReference type="InterPro" id="IPR036400">
    <property type="entry name" value="Cyt_B5-like_heme/steroid_sf"/>
</dbReference>
<feature type="binding site" evidence="15">
    <location>
        <position position="292"/>
    </location>
    <ligand>
        <name>Zn(2+)</name>
        <dbReference type="ChEBI" id="CHEBI:29105"/>
        <label>1</label>
    </ligand>
</feature>
<feature type="binding site" evidence="15">
    <location>
        <position position="313"/>
    </location>
    <ligand>
        <name>Zn(2+)</name>
        <dbReference type="ChEBI" id="CHEBI:29105"/>
        <label>1</label>
    </ligand>
</feature>
<comment type="cofactor">
    <cofactor evidence="16">
        <name>Fe cation</name>
        <dbReference type="ChEBI" id="CHEBI:24875"/>
    </cofactor>
</comment>
<feature type="binding site" evidence="15">
    <location>
        <position position="216"/>
    </location>
    <ligand>
        <name>Zn(2+)</name>
        <dbReference type="ChEBI" id="CHEBI:29105"/>
        <label>1</label>
    </ligand>
</feature>
<evidence type="ECO:0000256" key="9">
    <source>
        <dbReference type="ARBA" id="ARBA00022989"/>
    </source>
</evidence>
<feature type="binding site" evidence="15">
    <location>
        <position position="237"/>
    </location>
    <ligand>
        <name>Zn(2+)</name>
        <dbReference type="ChEBI" id="CHEBI:29105"/>
        <label>1</label>
    </ligand>
</feature>
<dbReference type="InterPro" id="IPR001199">
    <property type="entry name" value="Cyt_B5-like_heme/steroid-bd"/>
</dbReference>
<dbReference type="EC" id="1.-.-.-" evidence="14"/>
<feature type="binding site" evidence="15">
    <location>
        <position position="296"/>
    </location>
    <ligand>
        <name>Zn(2+)</name>
        <dbReference type="ChEBI" id="CHEBI:29105"/>
        <label>1</label>
    </ligand>
</feature>
<feature type="binding site" evidence="15">
    <location>
        <position position="211"/>
    </location>
    <ligand>
        <name>Zn(2+)</name>
        <dbReference type="ChEBI" id="CHEBI:29105"/>
        <label>1</label>
    </ligand>
</feature>
<reference evidence="19 20" key="1">
    <citation type="journal article" date="2021" name="Elife">
        <title>Chloroplast acquisition without the gene transfer in kleptoplastic sea slugs, Plakobranchus ocellatus.</title>
        <authorList>
            <person name="Maeda T."/>
            <person name="Takahashi S."/>
            <person name="Yoshida T."/>
            <person name="Shimamura S."/>
            <person name="Takaki Y."/>
            <person name="Nagai Y."/>
            <person name="Toyoda A."/>
            <person name="Suzuki Y."/>
            <person name="Arimoto A."/>
            <person name="Ishii H."/>
            <person name="Satoh N."/>
            <person name="Nishiyama T."/>
            <person name="Hasebe M."/>
            <person name="Maruyama T."/>
            <person name="Minagawa J."/>
            <person name="Obokata J."/>
            <person name="Shigenobu S."/>
        </authorList>
    </citation>
    <scope>NUCLEOTIDE SEQUENCE [LARGE SCALE GENOMIC DNA]</scope>
</reference>
<organism evidence="19 20">
    <name type="scientific">Elysia marginata</name>
    <dbReference type="NCBI Taxonomy" id="1093978"/>
    <lineage>
        <taxon>Eukaryota</taxon>
        <taxon>Metazoa</taxon>
        <taxon>Spiralia</taxon>
        <taxon>Lophotrochozoa</taxon>
        <taxon>Mollusca</taxon>
        <taxon>Gastropoda</taxon>
        <taxon>Heterobranchia</taxon>
        <taxon>Euthyneura</taxon>
        <taxon>Panpulmonata</taxon>
        <taxon>Sacoglossa</taxon>
        <taxon>Placobranchoidea</taxon>
        <taxon>Plakobranchidae</taxon>
        <taxon>Elysia</taxon>
    </lineage>
</organism>
<dbReference type="SUPFAM" id="SSF55856">
    <property type="entry name" value="Cytochrome b5-like heme/steroid binding domain"/>
    <property type="match status" value="1"/>
</dbReference>
<dbReference type="InterPro" id="IPR014430">
    <property type="entry name" value="Scs7"/>
</dbReference>
<dbReference type="Gene3D" id="3.10.120.10">
    <property type="entry name" value="Cytochrome b5-like heme/steroid binding domain"/>
    <property type="match status" value="1"/>
</dbReference>
<dbReference type="Pfam" id="PF00173">
    <property type="entry name" value="Cyt-b5"/>
    <property type="match status" value="1"/>
</dbReference>